<evidence type="ECO:0000313" key="4">
    <source>
        <dbReference type="EMBL" id="ODV93607.1"/>
    </source>
</evidence>
<feature type="compositionally biased region" description="Polar residues" evidence="1">
    <location>
        <begin position="856"/>
        <end position="870"/>
    </location>
</feature>
<dbReference type="Pfam" id="PF02469">
    <property type="entry name" value="Fasciclin"/>
    <property type="match status" value="2"/>
</dbReference>
<accession>A0A1E4TPE1</accession>
<evidence type="ECO:0000256" key="2">
    <source>
        <dbReference type="SAM" id="Phobius"/>
    </source>
</evidence>
<dbReference type="OrthoDB" id="286301at2759"/>
<keyword evidence="2" id="KW-0472">Membrane</keyword>
<dbReference type="SUPFAM" id="SSF82153">
    <property type="entry name" value="FAS1 domain"/>
    <property type="match status" value="2"/>
</dbReference>
<dbReference type="PANTHER" id="PTHR10900">
    <property type="entry name" value="PERIOSTIN-RELATED"/>
    <property type="match status" value="1"/>
</dbReference>
<dbReference type="PANTHER" id="PTHR10900:SF125">
    <property type="entry name" value="FAS1 DOMAIN-CONTAINING PROTEIN YLR001C"/>
    <property type="match status" value="1"/>
</dbReference>
<gene>
    <name evidence="4" type="ORF">PACTADRAFT_51387</name>
</gene>
<dbReference type="InterPro" id="IPR000782">
    <property type="entry name" value="FAS1_domain"/>
</dbReference>
<feature type="transmembrane region" description="Helical" evidence="2">
    <location>
        <begin position="758"/>
        <end position="783"/>
    </location>
</feature>
<reference evidence="5" key="1">
    <citation type="submission" date="2016-05" db="EMBL/GenBank/DDBJ databases">
        <title>Comparative genomics of biotechnologically important yeasts.</title>
        <authorList>
            <consortium name="DOE Joint Genome Institute"/>
            <person name="Riley R."/>
            <person name="Haridas S."/>
            <person name="Wolfe K.H."/>
            <person name="Lopes M.R."/>
            <person name="Hittinger C.T."/>
            <person name="Goker M."/>
            <person name="Salamov A."/>
            <person name="Wisecaver J."/>
            <person name="Long T.M."/>
            <person name="Aerts A.L."/>
            <person name="Barry K."/>
            <person name="Choi C."/>
            <person name="Clum A."/>
            <person name="Coughlan A.Y."/>
            <person name="Deshpande S."/>
            <person name="Douglass A.P."/>
            <person name="Hanson S.J."/>
            <person name="Klenk H.-P."/>
            <person name="Labutti K."/>
            <person name="Lapidus A."/>
            <person name="Lindquist E."/>
            <person name="Lipzen A."/>
            <person name="Meier-Kolthoff J.P."/>
            <person name="Ohm R.A."/>
            <person name="Otillar R.P."/>
            <person name="Pangilinan J."/>
            <person name="Peng Y."/>
            <person name="Rokas A."/>
            <person name="Rosa C.A."/>
            <person name="Scheuner C."/>
            <person name="Sibirny A.A."/>
            <person name="Slot J.C."/>
            <person name="Stielow J.B."/>
            <person name="Sun H."/>
            <person name="Kurtzman C.P."/>
            <person name="Blackwell M."/>
            <person name="Grigoriev I.V."/>
            <person name="Jeffries T.W."/>
        </authorList>
    </citation>
    <scope>NUCLEOTIDE SEQUENCE [LARGE SCALE GENOMIC DNA]</scope>
    <source>
        <strain evidence="5">NRRL Y-2460</strain>
    </source>
</reference>
<feature type="compositionally biased region" description="Polar residues" evidence="1">
    <location>
        <begin position="877"/>
        <end position="894"/>
    </location>
</feature>
<dbReference type="SMART" id="SM00554">
    <property type="entry name" value="FAS1"/>
    <property type="match status" value="2"/>
</dbReference>
<proteinExistence type="predicted"/>
<sequence length="949" mass="105919">MQDQGKQDNGEDGDPQVTRTVIDVLSGDVEFSSFLRAIQQIGMVPYLNALENITLLAPINSAFVIEDGFDSLSMKLENDIKRYILDSYITTDDIKLKGTLISKTFKNKKQYPILSFYDYDYETVFFEDSEVVEPDLFATSQNSIVHGISSLYKEHDNICNQLMNNLNSSKTILIFQKLIKDKETCGKLTNVTGFIPLDAAITFNEIELNYLTFSSIISETDRLKYINGHFTNGYVGGNVSDSQPLSLGTTLTSTSTSTSNCNSNVMVVADLNNNLHNITSQNHGHTVLIDELYKSNISNVLASDGILHFFQNDSFMVDPIVFTPRKYLLGLNNSIFVEELDFKHLNYLIDDNELEQTLFVTSSSSDEDFASISDSHKDGDLYQFVQGKIDLNSSKLVDSKLCYKKLGDNCQKIKITKLNEKILLNNHVYINEDIPKIEVGNTYIYLMDDNLTPPPRLDVATGPYFSCSKSMSYLDELGLIILPNNKKGYTLFLPCHEAWENLELTWEYLTQNKTALAILMENNIIEDLIYSDFTGEITSTTLTGDPIVISSNSSTPDDKNQLMSLNGTEFQIVKNSDILFNQGVVHVLEDVIFPKSLDITLQNLVETTKSFEFLKFLDLFNLSNEVFDNGYSLILPTPRSLLLENITLFTDPEFMSEFLRLHILPSTSVESLLNCESKIPTLLNNSNLSCRELSTGNYMLQIAEGKDKEVRILSKGCTSKTYYDGDVKSCIFLIDRPISPDWLNQPSSSIPHIKLPGVAMGIGALLGILIIFFVTSCFLIFFLGRNKSFESEILDERRGLLITDENDEDNNNTDTDTDGYGSIRIFRGNQYNEGTQGTQGAQATKTSKATKASTSNITNKSNQLHNSHGSSAVPDFSETNYSKNASSKPISVSTGIPGGNSGDSVGSDNFGHSFNPNHNSITDNNHNNNETAGRSIKKTNNNNNNDSFW</sequence>
<evidence type="ECO:0000259" key="3">
    <source>
        <dbReference type="PROSITE" id="PS50213"/>
    </source>
</evidence>
<dbReference type="InterPro" id="IPR036378">
    <property type="entry name" value="FAS1_dom_sf"/>
</dbReference>
<feature type="domain" description="FAS1" evidence="3">
    <location>
        <begin position="454"/>
        <end position="592"/>
    </location>
</feature>
<evidence type="ECO:0000256" key="1">
    <source>
        <dbReference type="SAM" id="MobiDB-lite"/>
    </source>
</evidence>
<keyword evidence="2" id="KW-0812">Transmembrane</keyword>
<dbReference type="EMBL" id="KV454017">
    <property type="protein sequence ID" value="ODV93607.1"/>
    <property type="molecule type" value="Genomic_DNA"/>
</dbReference>
<dbReference type="Proteomes" id="UP000094236">
    <property type="component" value="Unassembled WGS sequence"/>
</dbReference>
<feature type="region of interest" description="Disordered" evidence="1">
    <location>
        <begin position="830"/>
        <end position="949"/>
    </location>
</feature>
<feature type="compositionally biased region" description="Low complexity" evidence="1">
    <location>
        <begin position="834"/>
        <end position="855"/>
    </location>
</feature>
<evidence type="ECO:0000313" key="5">
    <source>
        <dbReference type="Proteomes" id="UP000094236"/>
    </source>
</evidence>
<dbReference type="Gene3D" id="2.30.180.10">
    <property type="entry name" value="FAS1 domain"/>
    <property type="match status" value="2"/>
</dbReference>
<dbReference type="InterPro" id="IPR050904">
    <property type="entry name" value="Adhesion/Biosynth-related"/>
</dbReference>
<dbReference type="AlphaFoldDB" id="A0A1E4TPE1"/>
<feature type="compositionally biased region" description="Low complexity" evidence="1">
    <location>
        <begin position="902"/>
        <end position="929"/>
    </location>
</feature>
<keyword evidence="5" id="KW-1185">Reference proteome</keyword>
<protein>
    <recommendedName>
        <fullName evidence="3">FAS1 domain-containing protein</fullName>
    </recommendedName>
</protein>
<name>A0A1E4TPE1_PACTA</name>
<dbReference type="PROSITE" id="PS50213">
    <property type="entry name" value="FAS1"/>
    <property type="match status" value="2"/>
</dbReference>
<feature type="domain" description="FAS1" evidence="3">
    <location>
        <begin position="18"/>
        <end position="152"/>
    </location>
</feature>
<feature type="compositionally biased region" description="Low complexity" evidence="1">
    <location>
        <begin position="940"/>
        <end position="949"/>
    </location>
</feature>
<keyword evidence="2" id="KW-1133">Transmembrane helix</keyword>
<organism evidence="4 5">
    <name type="scientific">Pachysolen tannophilus NRRL Y-2460</name>
    <dbReference type="NCBI Taxonomy" id="669874"/>
    <lineage>
        <taxon>Eukaryota</taxon>
        <taxon>Fungi</taxon>
        <taxon>Dikarya</taxon>
        <taxon>Ascomycota</taxon>
        <taxon>Saccharomycotina</taxon>
        <taxon>Pichiomycetes</taxon>
        <taxon>Pachysolenaceae</taxon>
        <taxon>Pachysolen</taxon>
    </lineage>
</organism>
<dbReference type="STRING" id="669874.A0A1E4TPE1"/>